<evidence type="ECO:0000313" key="1">
    <source>
        <dbReference type="EMBL" id="VAW93599.1"/>
    </source>
</evidence>
<organism evidence="1">
    <name type="scientific">hydrothermal vent metagenome</name>
    <dbReference type="NCBI Taxonomy" id="652676"/>
    <lineage>
        <taxon>unclassified sequences</taxon>
        <taxon>metagenomes</taxon>
        <taxon>ecological metagenomes</taxon>
    </lineage>
</organism>
<dbReference type="EMBL" id="UOFR01000020">
    <property type="protein sequence ID" value="VAW93599.1"/>
    <property type="molecule type" value="Genomic_DNA"/>
</dbReference>
<accession>A0A3B1A5X1</accession>
<proteinExistence type="predicted"/>
<gene>
    <name evidence="1" type="ORF">MNBD_GAMMA21-3076</name>
</gene>
<dbReference type="AlphaFoldDB" id="A0A3B1A5X1"/>
<reference evidence="1" key="1">
    <citation type="submission" date="2018-06" db="EMBL/GenBank/DDBJ databases">
        <authorList>
            <person name="Zhirakovskaya E."/>
        </authorList>
    </citation>
    <scope>NUCLEOTIDE SEQUENCE</scope>
</reference>
<sequence>MKCRIYEKWFYLLTSFFVFGQPSVAFADAPDVAGASTRAPHHSARHAENNIEIEYFSMGDSKSNMGNSQVGTSGVLIQTEYENNNMVYTFNYERWNYNWTNPETLPFVSGATNAPWSSFNTLQFGVAYEQELNDKWEFNYYIEAESSFEKETSGSNEYELGVDFIYEPSKAWVYTLNVNLEYLDATGGELGVDLEIEWNHGKKDGWSGEFEISSEFPETSLTYHFTRAFSTTMFYNESGSSTIRLSDSSPVIGMQGGYFEDEYNALGIKVNYEFTYESYLSFAFQQNTGRSFSFVDSSGRTETAYEFADTIEAAIGLSYTF</sequence>
<name>A0A3B1A5X1_9ZZZZ</name>
<protein>
    <submittedName>
        <fullName evidence="1">Uncharacterized protein</fullName>
    </submittedName>
</protein>